<accession>A0A9X3X479</accession>
<feature type="transmembrane region" description="Helical" evidence="4">
    <location>
        <begin position="159"/>
        <end position="179"/>
    </location>
</feature>
<evidence type="ECO:0000313" key="6">
    <source>
        <dbReference type="EMBL" id="MDC3981116.1"/>
    </source>
</evidence>
<comment type="similarity">
    <text evidence="1">Belongs to the sulfatase family.</text>
</comment>
<evidence type="ECO:0000256" key="3">
    <source>
        <dbReference type="SAM" id="MobiDB-lite"/>
    </source>
</evidence>
<dbReference type="EMBL" id="JAGTJJ010000004">
    <property type="protein sequence ID" value="MDC3981116.1"/>
    <property type="molecule type" value="Genomic_DNA"/>
</dbReference>
<keyword evidence="4" id="KW-0472">Membrane</keyword>
<comment type="caution">
    <text evidence="6">The sequence shown here is derived from an EMBL/GenBank/DDBJ whole genome shotgun (WGS) entry which is preliminary data.</text>
</comment>
<gene>
    <name evidence="6" type="ORF">KEG57_11445</name>
</gene>
<keyword evidence="2" id="KW-0378">Hydrolase</keyword>
<sequence length="657" mass="69289">MRTLLAALSAGAFAGLGATLADAALLVLRSRTPPAPWREVAGAIAAAGAVYLGAGLVGGVTFALAAVVQQKLAPAGLDSDSPESHGRRVDRLTELLLVGGLSLTVITLTNHATTLPATLKRHAFVAAGVLAAAVAFLLAFGLARRGVAFALAFLAPRRWALPALCAVGELAAILAFLRSPHAPQTYVALVVASFASAGLACLSLLRRIPRRVQATFSMAAIAWVATISITGTSARAYHLLRMGRTLPSALLRELPSLRPEPFADDIAHAVTLAMTPPPTTAASMTTPTPPSSPSAPLRDDIVLVTIDTLRADRLVGPAGVIDTHMPALAALAAESVVFRHAYASAPATIGAVAQIMTGKPERDLVHLAVRSSVAAPLSPDTNTIARRLGALGYETVAVVGGRLISYYPSLALGFSHVYEENARAPLRAPDLVDTFTRIASRPNRRAPLFAWIHFMEPHDHALLPRPIPAGYAETVRLVDTELGRLISVLRASPRWNSTTVLVLADHGEGLGERGLVHHGLAHPLHIRIPFVARLPGIEPKVEASAVGHLDVAPTILAAAGVLDTDLPGRALQTSPIGSEAVSRPILFENVGYAETAVPMEVGLVSYPWFYSFDVRARRSVLVDLEADPEGFFNLADERGPEAARLAESLAGWLRPRE</sequence>
<evidence type="ECO:0000313" key="7">
    <source>
        <dbReference type="Proteomes" id="UP001151081"/>
    </source>
</evidence>
<dbReference type="SUPFAM" id="SSF53649">
    <property type="entry name" value="Alkaline phosphatase-like"/>
    <property type="match status" value="1"/>
</dbReference>
<dbReference type="RefSeq" id="WP_272458463.1">
    <property type="nucleotide sequence ID" value="NZ_JAGTJJ010000004.1"/>
</dbReference>
<name>A0A9X3X479_9BACT</name>
<dbReference type="InterPro" id="IPR050738">
    <property type="entry name" value="Sulfatase"/>
</dbReference>
<feature type="transmembrane region" description="Helical" evidence="4">
    <location>
        <begin position="95"/>
        <end position="112"/>
    </location>
</feature>
<feature type="transmembrane region" description="Helical" evidence="4">
    <location>
        <begin position="217"/>
        <end position="237"/>
    </location>
</feature>
<dbReference type="Gene3D" id="3.40.720.10">
    <property type="entry name" value="Alkaline Phosphatase, subunit A"/>
    <property type="match status" value="1"/>
</dbReference>
<keyword evidence="7" id="KW-1185">Reference proteome</keyword>
<keyword evidence="4" id="KW-1133">Transmembrane helix</keyword>
<proteinExistence type="inferred from homology"/>
<evidence type="ECO:0000256" key="4">
    <source>
        <dbReference type="SAM" id="Phobius"/>
    </source>
</evidence>
<organism evidence="6 7">
    <name type="scientific">Polyangium jinanense</name>
    <dbReference type="NCBI Taxonomy" id="2829994"/>
    <lineage>
        <taxon>Bacteria</taxon>
        <taxon>Pseudomonadati</taxon>
        <taxon>Myxococcota</taxon>
        <taxon>Polyangia</taxon>
        <taxon>Polyangiales</taxon>
        <taxon>Polyangiaceae</taxon>
        <taxon>Polyangium</taxon>
    </lineage>
</organism>
<dbReference type="PANTHER" id="PTHR42693">
    <property type="entry name" value="ARYLSULFATASE FAMILY MEMBER"/>
    <property type="match status" value="1"/>
</dbReference>
<dbReference type="PANTHER" id="PTHR42693:SF53">
    <property type="entry name" value="ENDO-4-O-SULFATASE"/>
    <property type="match status" value="1"/>
</dbReference>
<dbReference type="InterPro" id="IPR017850">
    <property type="entry name" value="Alkaline_phosphatase_core_sf"/>
</dbReference>
<feature type="transmembrane region" description="Helical" evidence="4">
    <location>
        <begin position="185"/>
        <end position="205"/>
    </location>
</feature>
<keyword evidence="4" id="KW-0812">Transmembrane</keyword>
<dbReference type="CDD" id="cd16148">
    <property type="entry name" value="sulfatase_like"/>
    <property type="match status" value="1"/>
</dbReference>
<reference evidence="6 7" key="1">
    <citation type="submission" date="2021-04" db="EMBL/GenBank/DDBJ databases">
        <title>Genome analysis of Polyangium sp.</title>
        <authorList>
            <person name="Li Y."/>
            <person name="Wang J."/>
        </authorList>
    </citation>
    <scope>NUCLEOTIDE SEQUENCE [LARGE SCALE GENOMIC DNA]</scope>
    <source>
        <strain evidence="6 7">SDU14</strain>
    </source>
</reference>
<protein>
    <submittedName>
        <fullName evidence="6">Sulfatase</fullName>
    </submittedName>
</protein>
<evidence type="ECO:0000256" key="2">
    <source>
        <dbReference type="ARBA" id="ARBA00022801"/>
    </source>
</evidence>
<evidence type="ECO:0000259" key="5">
    <source>
        <dbReference type="Pfam" id="PF00884"/>
    </source>
</evidence>
<feature type="region of interest" description="Disordered" evidence="3">
    <location>
        <begin position="277"/>
        <end position="297"/>
    </location>
</feature>
<dbReference type="GO" id="GO:0004065">
    <property type="term" value="F:arylsulfatase activity"/>
    <property type="evidence" value="ECO:0007669"/>
    <property type="project" value="TreeGrafter"/>
</dbReference>
<dbReference type="Proteomes" id="UP001151081">
    <property type="component" value="Unassembled WGS sequence"/>
</dbReference>
<feature type="transmembrane region" description="Helical" evidence="4">
    <location>
        <begin position="42"/>
        <end position="68"/>
    </location>
</feature>
<feature type="transmembrane region" description="Helical" evidence="4">
    <location>
        <begin position="124"/>
        <end position="147"/>
    </location>
</feature>
<feature type="domain" description="Sulfatase N-terminal" evidence="5">
    <location>
        <begin position="300"/>
        <end position="561"/>
    </location>
</feature>
<evidence type="ECO:0000256" key="1">
    <source>
        <dbReference type="ARBA" id="ARBA00008779"/>
    </source>
</evidence>
<dbReference type="AlphaFoldDB" id="A0A9X3X479"/>
<dbReference type="Pfam" id="PF00884">
    <property type="entry name" value="Sulfatase"/>
    <property type="match status" value="1"/>
</dbReference>
<dbReference type="InterPro" id="IPR000917">
    <property type="entry name" value="Sulfatase_N"/>
</dbReference>